<evidence type="ECO:0000313" key="8">
    <source>
        <dbReference type="EMBL" id="MFC6089704.1"/>
    </source>
</evidence>
<dbReference type="Gene3D" id="3.30.70.3290">
    <property type="match status" value="1"/>
</dbReference>
<evidence type="ECO:0000256" key="4">
    <source>
        <dbReference type="ARBA" id="ARBA00022679"/>
    </source>
</evidence>
<dbReference type="SMART" id="SM00823">
    <property type="entry name" value="PKS_PP"/>
    <property type="match status" value="2"/>
</dbReference>
<keyword evidence="4" id="KW-0808">Transferase</keyword>
<evidence type="ECO:0000256" key="3">
    <source>
        <dbReference type="ARBA" id="ARBA00022553"/>
    </source>
</evidence>
<reference evidence="9" key="1">
    <citation type="journal article" date="2019" name="Int. J. Syst. Evol. Microbiol.">
        <title>The Global Catalogue of Microorganisms (GCM) 10K type strain sequencing project: providing services to taxonomists for standard genome sequencing and annotation.</title>
        <authorList>
            <consortium name="The Broad Institute Genomics Platform"/>
            <consortium name="The Broad Institute Genome Sequencing Center for Infectious Disease"/>
            <person name="Wu L."/>
            <person name="Ma J."/>
        </authorList>
    </citation>
    <scope>NUCLEOTIDE SEQUENCE [LARGE SCALE GENOMIC DNA]</scope>
    <source>
        <strain evidence="9">CGMCC 4.7246</strain>
    </source>
</reference>
<dbReference type="InterPro" id="IPR006162">
    <property type="entry name" value="Ppantetheine_attach_site"/>
</dbReference>
<feature type="domain" description="Carrier" evidence="6">
    <location>
        <begin position="1288"/>
        <end position="1362"/>
    </location>
</feature>
<dbReference type="InterPro" id="IPR036736">
    <property type="entry name" value="ACP-like_sf"/>
</dbReference>
<dbReference type="PROSITE" id="PS52004">
    <property type="entry name" value="KS3_2"/>
    <property type="match status" value="1"/>
</dbReference>
<dbReference type="InterPro" id="IPR018201">
    <property type="entry name" value="Ketoacyl_synth_AS"/>
</dbReference>
<keyword evidence="3" id="KW-0597">Phosphoprotein</keyword>
<evidence type="ECO:0000313" key="9">
    <source>
        <dbReference type="Proteomes" id="UP001596220"/>
    </source>
</evidence>
<dbReference type="Pfam" id="PF00668">
    <property type="entry name" value="Condensation"/>
    <property type="match status" value="2"/>
</dbReference>
<evidence type="ECO:0000259" key="6">
    <source>
        <dbReference type="PROSITE" id="PS50075"/>
    </source>
</evidence>
<dbReference type="Gene3D" id="1.10.1240.100">
    <property type="match status" value="1"/>
</dbReference>
<comment type="cofactor">
    <cofactor evidence="1">
        <name>pantetheine 4'-phosphate</name>
        <dbReference type="ChEBI" id="CHEBI:47942"/>
    </cofactor>
</comment>
<dbReference type="Gene3D" id="3.30.559.10">
    <property type="entry name" value="Chloramphenicol acetyltransferase-like domain"/>
    <property type="match status" value="2"/>
</dbReference>
<feature type="region of interest" description="Disordered" evidence="5">
    <location>
        <begin position="1471"/>
        <end position="1492"/>
    </location>
</feature>
<dbReference type="InterPro" id="IPR016039">
    <property type="entry name" value="Thiolase-like"/>
</dbReference>
<organism evidence="8 9">
    <name type="scientific">Saccharothrix lopnurensis</name>
    <dbReference type="NCBI Taxonomy" id="1670621"/>
    <lineage>
        <taxon>Bacteria</taxon>
        <taxon>Bacillati</taxon>
        <taxon>Actinomycetota</taxon>
        <taxon>Actinomycetes</taxon>
        <taxon>Pseudonocardiales</taxon>
        <taxon>Pseudonocardiaceae</taxon>
        <taxon>Saccharothrix</taxon>
    </lineage>
</organism>
<evidence type="ECO:0000256" key="5">
    <source>
        <dbReference type="SAM" id="MobiDB-lite"/>
    </source>
</evidence>
<protein>
    <submittedName>
        <fullName evidence="8">Condensation domain-containing protein</fullName>
    </submittedName>
</protein>
<dbReference type="PANTHER" id="PTHR43775">
    <property type="entry name" value="FATTY ACID SYNTHASE"/>
    <property type="match status" value="1"/>
</dbReference>
<evidence type="ECO:0000259" key="7">
    <source>
        <dbReference type="PROSITE" id="PS52004"/>
    </source>
</evidence>
<dbReference type="Gene3D" id="1.10.1200.10">
    <property type="entry name" value="ACP-like"/>
    <property type="match status" value="2"/>
</dbReference>
<comment type="caution">
    <text evidence="8">The sequence shown here is derived from an EMBL/GenBank/DDBJ whole genome shotgun (WGS) entry which is preliminary data.</text>
</comment>
<dbReference type="SUPFAM" id="SSF53901">
    <property type="entry name" value="Thiolase-like"/>
    <property type="match status" value="1"/>
</dbReference>
<dbReference type="Gene3D" id="3.40.47.10">
    <property type="match status" value="1"/>
</dbReference>
<dbReference type="EMBL" id="JBHSQO010000008">
    <property type="protein sequence ID" value="MFC6089704.1"/>
    <property type="molecule type" value="Genomic_DNA"/>
</dbReference>
<gene>
    <name evidence="8" type="ORF">ACFP3R_10515</name>
</gene>
<dbReference type="Proteomes" id="UP001596220">
    <property type="component" value="Unassembled WGS sequence"/>
</dbReference>
<dbReference type="Gene3D" id="3.30.559.30">
    <property type="entry name" value="Nonribosomal peptide synthetase, condensation domain"/>
    <property type="match status" value="2"/>
</dbReference>
<feature type="compositionally biased region" description="Basic and acidic residues" evidence="5">
    <location>
        <begin position="1477"/>
        <end position="1490"/>
    </location>
</feature>
<feature type="domain" description="Ketosynthase family 3 (KS3)" evidence="7">
    <location>
        <begin position="9"/>
        <end position="427"/>
    </location>
</feature>
<dbReference type="PROSITE" id="PS50075">
    <property type="entry name" value="CARRIER"/>
    <property type="match status" value="2"/>
</dbReference>
<dbReference type="SMART" id="SM00825">
    <property type="entry name" value="PKS_KS"/>
    <property type="match status" value="1"/>
</dbReference>
<name>A0ABW1P3B4_9PSEU</name>
<dbReference type="InterPro" id="IPR014030">
    <property type="entry name" value="Ketoacyl_synth_N"/>
</dbReference>
<dbReference type="CDD" id="cd00833">
    <property type="entry name" value="PKS"/>
    <property type="match status" value="1"/>
</dbReference>
<dbReference type="InterPro" id="IPR009081">
    <property type="entry name" value="PP-bd_ACP"/>
</dbReference>
<dbReference type="PANTHER" id="PTHR43775:SF37">
    <property type="entry name" value="SI:DKEY-61P9.11"/>
    <property type="match status" value="1"/>
</dbReference>
<evidence type="ECO:0000256" key="1">
    <source>
        <dbReference type="ARBA" id="ARBA00001957"/>
    </source>
</evidence>
<dbReference type="PROSITE" id="PS00606">
    <property type="entry name" value="KS3_1"/>
    <property type="match status" value="1"/>
</dbReference>
<keyword evidence="9" id="KW-1185">Reference proteome</keyword>
<proteinExistence type="predicted"/>
<dbReference type="SUPFAM" id="SSF52777">
    <property type="entry name" value="CoA-dependent acyltransferases"/>
    <property type="match status" value="4"/>
</dbReference>
<dbReference type="InterPro" id="IPR050091">
    <property type="entry name" value="PKS_NRPS_Biosynth_Enz"/>
</dbReference>
<dbReference type="Pfam" id="PF16197">
    <property type="entry name" value="KAsynt_C_assoc"/>
    <property type="match status" value="1"/>
</dbReference>
<dbReference type="InterPro" id="IPR032821">
    <property type="entry name" value="PKS_assoc"/>
</dbReference>
<dbReference type="CDD" id="cd19531">
    <property type="entry name" value="LCL_NRPS-like"/>
    <property type="match status" value="1"/>
</dbReference>
<sequence>MTTEAAVRDEDIAITGVAALLPGPDDPGDLDGLHRLLAEGADLVGPPSPTRVRHTGGRAGDHHLPMAHLDRIDLFDHRFFGIPLREAEMMDPHQRLLLQLAHRAIEDACLAPGSLRGSRTAVVLGHSQSDYETLYQGEDPHQTLGALSASSAARIAYHLDLTGPAYVVDTACSSALAALAGAVDELRKGTADLALAGGVSVRPVLFTRQDHTPVRGVESTDGRCRPFDQRATGAVAGEGGAVVLLRRLRDAVEAGDRVLAVVKGIAVNHNGNRAVGLSAPSRAAQTEVVVQAWRDAGVDPGTVAYVECHGSATPLGDVIEVDALRQAFAGAGVAAPGCAIGSIKGNLGHLDGAAGMAGLLKALLSVRNGELYPTAHFESPNPMLDLSGPVHVNPGRRAWPERDGVPRRAGVSALGMTGTNVHAVLEQPPAPAAEPASGVELVTVSARSAAAFRAYCDRLADFVERTGHGLRTVAHAMNRGRDDHPFRGAFAVDGAEELVEALRSAAPPDRAAPDDRPVVVLLSGDGVPGEREWAELVDGFPVLEDVVLPGTPAARLVVAQTALLGLARSLGVREAHLVGSGPGNLAVRVARGQLSVEDAVDAAGDAGLSAEVDRDRLARVVERFAEDGAVLVDLGGTGVLTREARRLRPDLPCVELFAVPGRRGVLRQLGALYRLGARVDWDAHYAGADIPRIGAPTYPFEPVRCWCRPLGEVGDARLRPVLERPRAAAGAEVGERVVQVWRDVLGEEGVTPDSDYFALGGTSIAGISVLRALERDFDVRLSFADLYAHPTARGLAARVAELRETELRGAGGAAASAAVSPVPRGGALPVSFGQEQLWYLDRLDPGTPLYNIPHDLRLTGPLDETALLAAVRGVLERHEVLRTRIEADDDGVPRAYVRDGEPEITVHDLRALPGPERHREARRLVDEAAVRPFDLATGPLVRTALLRLADDDHVLLWTYHHIVFDGWSPTVFFRDFTELYEAALTGRAPGLPELPGQYADFADLQRRRFADGALEEGLRFWRSELAGLRSPELPLDRPRPAVRGNDGGMVEFEVGEADAEAVRALGRRLGVTTFVAMLAVVDALLHRWGRLTDVVVGVATSGRVDPATHDLIGYFNNVLPFRTPVRGDVRFADLVRRCARTVADVLDHEEVPLEKVVAEVLGHREPGRHPLFDVVYTYQNVPQATAELAGLPCSRFLDGAIAGIAPGTAKFDLTFGVVDQGSGPMSGYVEYAGALYDRETARRLASWLPAVVARVVADPDVRLDDLGGGAPPEREDGVVGVANGVANGVPGRAVEVLTAICADLLGAGSVSPGDNFFALGGDSVLGVRVAARAAKAGVHITPQQVLQYPTVGELAAAAVVDVVPAPVAAAPVVAEPAGAAPAVAAPVLAPVVAAQAAAARDGRPIPLTPIMRAFLEHVPDRRGDFVEVHAMELTSPDLTADVVRTAVRRLVDRHEPLRYRFRRNAVGTRAECVPGERGPEGRGPEGRGPDARAPFDVVFLPPGDEREVVEADCRELMYDLDLERGPLVRARYYERGHQRGGLLVLLVHHFVFDNMSTVVLMDDLDALLGEAAAGRAATSGPAPAGWREWARHLHDLADSDEVASELAYWTAVLREGAAFGTPEGSGGGGLVTRSVEAVAAPPASGREVALCAVALGLARWSGAGGAYLTVEGEATPNAYRQAGRGPSIGWFTSLHPVALPVAGDARATLPLVVDRARSVPNDGVGYGVLRHLSPHGPAVARLRAAPEPRVLLVHVPGDMAAFDSGVGLLRTRWDLSVNLKRAMTSWFPLIIAVSERAGEVSLEVNSLADFGRSDLGSLADGIAAAHDELR</sequence>
<dbReference type="InterPro" id="IPR014031">
    <property type="entry name" value="Ketoacyl_synth_C"/>
</dbReference>
<dbReference type="PROSITE" id="PS00012">
    <property type="entry name" value="PHOSPHOPANTETHEINE"/>
    <property type="match status" value="1"/>
</dbReference>
<evidence type="ECO:0000256" key="2">
    <source>
        <dbReference type="ARBA" id="ARBA00022450"/>
    </source>
</evidence>
<dbReference type="SUPFAM" id="SSF47336">
    <property type="entry name" value="ACP-like"/>
    <property type="match status" value="2"/>
</dbReference>
<dbReference type="InterPro" id="IPR020806">
    <property type="entry name" value="PKS_PP-bd"/>
</dbReference>
<dbReference type="Pfam" id="PF02801">
    <property type="entry name" value="Ketoacyl-synt_C"/>
    <property type="match status" value="1"/>
</dbReference>
<dbReference type="InterPro" id="IPR001242">
    <property type="entry name" value="Condensation_dom"/>
</dbReference>
<dbReference type="Pfam" id="PF00550">
    <property type="entry name" value="PP-binding"/>
    <property type="match status" value="2"/>
</dbReference>
<keyword evidence="2" id="KW-0596">Phosphopantetheine</keyword>
<accession>A0ABW1P3B4</accession>
<feature type="domain" description="Carrier" evidence="6">
    <location>
        <begin position="728"/>
        <end position="803"/>
    </location>
</feature>
<dbReference type="InterPro" id="IPR020841">
    <property type="entry name" value="PKS_Beta-ketoAc_synthase_dom"/>
</dbReference>
<dbReference type="Pfam" id="PF00109">
    <property type="entry name" value="ketoacyl-synt"/>
    <property type="match status" value="1"/>
</dbReference>
<dbReference type="InterPro" id="IPR023213">
    <property type="entry name" value="CAT-like_dom_sf"/>
</dbReference>
<dbReference type="RefSeq" id="WP_380635066.1">
    <property type="nucleotide sequence ID" value="NZ_JBHSQO010000008.1"/>
</dbReference>